<dbReference type="AlphaFoldDB" id="A0A9P1GLH2"/>
<dbReference type="InterPro" id="IPR011009">
    <property type="entry name" value="Kinase-like_dom_sf"/>
</dbReference>
<gene>
    <name evidence="2" type="ORF">C1SCF055_LOCUS40628</name>
</gene>
<proteinExistence type="predicted"/>
<dbReference type="Pfam" id="PF03109">
    <property type="entry name" value="ABC1"/>
    <property type="match status" value="1"/>
</dbReference>
<evidence type="ECO:0000259" key="1">
    <source>
        <dbReference type="Pfam" id="PF03109"/>
    </source>
</evidence>
<accession>A0A9P1GLH2</accession>
<evidence type="ECO:0000313" key="2">
    <source>
        <dbReference type="EMBL" id="CAI4015824.1"/>
    </source>
</evidence>
<comment type="caution">
    <text evidence="2">The sequence shown here is derived from an EMBL/GenBank/DDBJ whole genome shotgun (WGS) entry which is preliminary data.</text>
</comment>
<dbReference type="EMBL" id="CAMXCT010006553">
    <property type="protein sequence ID" value="CAI4015824.1"/>
    <property type="molecule type" value="Genomic_DNA"/>
</dbReference>
<dbReference type="InterPro" id="IPR004147">
    <property type="entry name" value="ABC1_dom"/>
</dbReference>
<evidence type="ECO:0000313" key="3">
    <source>
        <dbReference type="EMBL" id="CAL1169199.1"/>
    </source>
</evidence>
<sequence>MAETRFPDFTNGEMKLGDERQVFAKSVVDAAIQVYVNGRVNDYLPVRLMGQWLRGVDRLLPDSTLSWPDRHRLIAELLYLSGMRLGGLPIKAMQFVGLRDDLPDGYQQWFSKAQEDNKLRSPADHVQKTLAVFGPNLTWSYEPLKSASIAQVHLDVTWERRAAVAKVQHPHVKDQYLADLDTMKYLGEYVNHHDEAKGAAVMLGALAEKLRPTVVAETDFTKEAENQRKLREFLQGIATVPEVFAATTTALVMERVNGMTAAQVTQAWKDGEKLDHFGPRQRRNLYSIYARMVSGGRFQADPHPGNIMSPNEGADAIGLLDFGQCCEVTPQQKNLFHAFAVGAPTSEFEANNQERNLEWLKSLGIEVHTPEQAQATANLLFFGQKSPMFPDTKAIDPELTPLLLLVLYLSRFENKVVELRKAVGFEDEANSFAVLMAFRNQIAVNL</sequence>
<dbReference type="Proteomes" id="UP001152797">
    <property type="component" value="Unassembled WGS sequence"/>
</dbReference>
<protein>
    <submittedName>
        <fullName evidence="4">Protein ACTIVITY OF BC1 COMPLEX KINASE 8, chloroplastic (ABC1-LIKE KINASE 8) (ABC2 homolog protei n 13) (AtATH13) (Oxidative stress-related ABC1-like protein 1, chloroplastic) (AtOSA1)</fullName>
    </submittedName>
</protein>
<name>A0A9P1GLH2_9DINO</name>
<dbReference type="SUPFAM" id="SSF56112">
    <property type="entry name" value="Protein kinase-like (PK-like)"/>
    <property type="match status" value="1"/>
</dbReference>
<dbReference type="EMBL" id="CAMXCT030006553">
    <property type="protein sequence ID" value="CAL4803136.1"/>
    <property type="molecule type" value="Genomic_DNA"/>
</dbReference>
<keyword evidence="5" id="KW-1185">Reference proteome</keyword>
<dbReference type="PANTHER" id="PTHR43173">
    <property type="entry name" value="ABC1 FAMILY PROTEIN"/>
    <property type="match status" value="1"/>
</dbReference>
<keyword evidence="4" id="KW-0418">Kinase</keyword>
<feature type="domain" description="ABC1 atypical kinase-like" evidence="1">
    <location>
        <begin position="139"/>
        <end position="339"/>
    </location>
</feature>
<dbReference type="EMBL" id="CAMXCT020006553">
    <property type="protein sequence ID" value="CAL1169199.1"/>
    <property type="molecule type" value="Genomic_DNA"/>
</dbReference>
<organism evidence="2">
    <name type="scientific">Cladocopium goreaui</name>
    <dbReference type="NCBI Taxonomy" id="2562237"/>
    <lineage>
        <taxon>Eukaryota</taxon>
        <taxon>Sar</taxon>
        <taxon>Alveolata</taxon>
        <taxon>Dinophyceae</taxon>
        <taxon>Suessiales</taxon>
        <taxon>Symbiodiniaceae</taxon>
        <taxon>Cladocopium</taxon>
    </lineage>
</organism>
<dbReference type="GO" id="GO:0016301">
    <property type="term" value="F:kinase activity"/>
    <property type="evidence" value="ECO:0007669"/>
    <property type="project" value="UniProtKB-KW"/>
</dbReference>
<dbReference type="PANTHER" id="PTHR43173:SF19">
    <property type="entry name" value="AARF DOMAIN-CONTAINING PROTEIN KINASE 1"/>
    <property type="match status" value="1"/>
</dbReference>
<evidence type="ECO:0000313" key="4">
    <source>
        <dbReference type="EMBL" id="CAL4803136.1"/>
    </source>
</evidence>
<keyword evidence="4" id="KW-0808">Transferase</keyword>
<dbReference type="OrthoDB" id="408712at2759"/>
<reference evidence="3" key="2">
    <citation type="submission" date="2024-04" db="EMBL/GenBank/DDBJ databases">
        <authorList>
            <person name="Chen Y."/>
            <person name="Shah S."/>
            <person name="Dougan E. K."/>
            <person name="Thang M."/>
            <person name="Chan C."/>
        </authorList>
    </citation>
    <scope>NUCLEOTIDE SEQUENCE [LARGE SCALE GENOMIC DNA]</scope>
</reference>
<dbReference type="InterPro" id="IPR051130">
    <property type="entry name" value="Mito_struct-func_regulator"/>
</dbReference>
<reference evidence="2" key="1">
    <citation type="submission" date="2022-10" db="EMBL/GenBank/DDBJ databases">
        <authorList>
            <person name="Chen Y."/>
            <person name="Dougan E. K."/>
            <person name="Chan C."/>
            <person name="Rhodes N."/>
            <person name="Thang M."/>
        </authorList>
    </citation>
    <scope>NUCLEOTIDE SEQUENCE</scope>
</reference>
<evidence type="ECO:0000313" key="5">
    <source>
        <dbReference type="Proteomes" id="UP001152797"/>
    </source>
</evidence>